<dbReference type="Gene3D" id="3.30.1540.10">
    <property type="entry name" value="formyl-coa transferase, domain 3"/>
    <property type="match status" value="1"/>
</dbReference>
<dbReference type="EMBL" id="CP018171">
    <property type="protein sequence ID" value="APH73750.1"/>
    <property type="molecule type" value="Genomic_DNA"/>
</dbReference>
<dbReference type="Gene3D" id="3.40.50.10540">
    <property type="entry name" value="Crotonobetainyl-coa:carnitine coa-transferase, domain 1"/>
    <property type="match status" value="1"/>
</dbReference>
<dbReference type="RefSeq" id="WP_072607213.1">
    <property type="nucleotide sequence ID" value="NZ_CP018171.1"/>
</dbReference>
<dbReference type="Proteomes" id="UP000182840">
    <property type="component" value="Chromosome"/>
</dbReference>
<keyword evidence="3" id="KW-1185">Reference proteome</keyword>
<protein>
    <recommendedName>
        <fullName evidence="4">CoA transferase</fullName>
    </recommendedName>
</protein>
<accession>A0A1L3SWK1</accession>
<evidence type="ECO:0000313" key="2">
    <source>
        <dbReference type="EMBL" id="APH73750.1"/>
    </source>
</evidence>
<dbReference type="PANTHER" id="PTHR48207">
    <property type="entry name" value="SUCCINATE--HYDROXYMETHYLGLUTARATE COA-TRANSFERASE"/>
    <property type="match status" value="1"/>
</dbReference>
<evidence type="ECO:0000313" key="3">
    <source>
        <dbReference type="Proteomes" id="UP000182840"/>
    </source>
</evidence>
<evidence type="ECO:0008006" key="4">
    <source>
        <dbReference type="Google" id="ProtNLM"/>
    </source>
</evidence>
<proteinExistence type="predicted"/>
<gene>
    <name evidence="2" type="ORF">BSQ44_21990</name>
</gene>
<dbReference type="OrthoDB" id="9806585at2"/>
<dbReference type="InterPro" id="IPR050483">
    <property type="entry name" value="CoA-transferase_III_domain"/>
</dbReference>
<dbReference type="Pfam" id="PF02515">
    <property type="entry name" value="CoA_transf_3"/>
    <property type="match status" value="1"/>
</dbReference>
<name>A0A1L3SWK1_9HYPH</name>
<dbReference type="AlphaFoldDB" id="A0A1L3SWK1"/>
<dbReference type="InterPro" id="IPR023606">
    <property type="entry name" value="CoA-Trfase_III_dom_1_sf"/>
</dbReference>
<evidence type="ECO:0000256" key="1">
    <source>
        <dbReference type="ARBA" id="ARBA00022679"/>
    </source>
</evidence>
<sequence>MSTSPKPLPLEGIRVLDFGQFVAIPFCTLWLGQLGAEIISIESSSRLTARGAPPFEEGQEGNRNASGYFNSLYATKKSLTLDLATQEGKRIVHELVAVCDVVVENFATGVIEKLGFGYDVLARINPGIVMISNGAFGRTGPMKDGRGLHSTVNLFSGVADVTGYVDSGPRIMGSVLPDPLSGIYAAFAILAALEHRTHTGLGQYVDVAMYEAMLTLIPEAVIDLTMNGVEPRRVGNRDRQKAPHGIYPAAGEDRWLALSIADDQSWQAFCNVVGRTDLASDARFANAPARLKNVEALDAEVASCTSAHDLYEMVVQLQTAGVMAGPVLRSDELLDNPQLDARGMVVSIDHPVANRHRHLGLPWTMDSLGTRSTRAPLLGEHSREIIIGLLGRTEAEYEQMERDRILTWLPLRAGTPPGPPAAFRNRRGLHGLSIHHHGTGRARHRNGDVE</sequence>
<dbReference type="InterPro" id="IPR044855">
    <property type="entry name" value="CoA-Trfase_III_dom3_sf"/>
</dbReference>
<dbReference type="STRING" id="1670800.BSQ44_21990"/>
<keyword evidence="1" id="KW-0808">Transferase</keyword>
<dbReference type="InterPro" id="IPR003673">
    <property type="entry name" value="CoA-Trfase_fam_III"/>
</dbReference>
<dbReference type="GO" id="GO:0008410">
    <property type="term" value="F:CoA-transferase activity"/>
    <property type="evidence" value="ECO:0007669"/>
    <property type="project" value="TreeGrafter"/>
</dbReference>
<dbReference type="SUPFAM" id="SSF89796">
    <property type="entry name" value="CoA-transferase family III (CaiB/BaiF)"/>
    <property type="match status" value="1"/>
</dbReference>
<dbReference type="KEGG" id="meso:BSQ44_21990"/>
<organism evidence="2 3">
    <name type="scientific">Aquibium oceanicum</name>
    <dbReference type="NCBI Taxonomy" id="1670800"/>
    <lineage>
        <taxon>Bacteria</taxon>
        <taxon>Pseudomonadati</taxon>
        <taxon>Pseudomonadota</taxon>
        <taxon>Alphaproteobacteria</taxon>
        <taxon>Hyphomicrobiales</taxon>
        <taxon>Phyllobacteriaceae</taxon>
        <taxon>Aquibium</taxon>
    </lineage>
</organism>
<reference evidence="3" key="1">
    <citation type="submission" date="2016-11" db="EMBL/GenBank/DDBJ databases">
        <title>Mesorhizobium oceanicum sp. nov., isolated from deep seawater in South China Sea.</title>
        <authorList>
            <person name="Fu G.-Y."/>
        </authorList>
    </citation>
    <scope>NUCLEOTIDE SEQUENCE [LARGE SCALE GENOMIC DNA]</scope>
    <source>
        <strain evidence="3">B7</strain>
    </source>
</reference>
<dbReference type="PANTHER" id="PTHR48207:SF3">
    <property type="entry name" value="SUCCINATE--HYDROXYMETHYLGLUTARATE COA-TRANSFERASE"/>
    <property type="match status" value="1"/>
</dbReference>